<dbReference type="PANTHER" id="PTHR34136:SF1">
    <property type="entry name" value="UDP-N-ACETYL-D-MANNOSAMINURONIC ACID TRANSFERASE"/>
    <property type="match status" value="1"/>
</dbReference>
<dbReference type="PANTHER" id="PTHR34136">
    <property type="match status" value="1"/>
</dbReference>
<evidence type="ECO:0000313" key="4">
    <source>
        <dbReference type="Proteomes" id="UP001596152"/>
    </source>
</evidence>
<dbReference type="EMBL" id="JBHSLF010000020">
    <property type="protein sequence ID" value="MFC5344356.1"/>
    <property type="molecule type" value="Genomic_DNA"/>
</dbReference>
<evidence type="ECO:0000256" key="2">
    <source>
        <dbReference type="ARBA" id="ARBA00022679"/>
    </source>
</evidence>
<accession>A0ABW0FT45</accession>
<keyword evidence="4" id="KW-1185">Reference proteome</keyword>
<reference evidence="4" key="1">
    <citation type="journal article" date="2019" name="Int. J. Syst. Evol. Microbiol.">
        <title>The Global Catalogue of Microorganisms (GCM) 10K type strain sequencing project: providing services to taxonomists for standard genome sequencing and annotation.</title>
        <authorList>
            <consortium name="The Broad Institute Genomics Platform"/>
            <consortium name="The Broad Institute Genome Sequencing Center for Infectious Disease"/>
            <person name="Wu L."/>
            <person name="Ma J."/>
        </authorList>
    </citation>
    <scope>NUCLEOTIDE SEQUENCE [LARGE SCALE GENOMIC DNA]</scope>
    <source>
        <strain evidence="4">JCM 12125</strain>
    </source>
</reference>
<dbReference type="Proteomes" id="UP001596152">
    <property type="component" value="Unassembled WGS sequence"/>
</dbReference>
<comment type="caution">
    <text evidence="3">The sequence shown here is derived from an EMBL/GenBank/DDBJ whole genome shotgun (WGS) entry which is preliminary data.</text>
</comment>
<dbReference type="RefSeq" id="WP_374037081.1">
    <property type="nucleotide sequence ID" value="NZ_CP169082.1"/>
</dbReference>
<protein>
    <submittedName>
        <fullName evidence="3">WecB/TagA/CpsF family glycosyltransferase</fullName>
    </submittedName>
</protein>
<evidence type="ECO:0000313" key="3">
    <source>
        <dbReference type="EMBL" id="MFC5344356.1"/>
    </source>
</evidence>
<keyword evidence="2" id="KW-0808">Transferase</keyword>
<gene>
    <name evidence="3" type="ORF">ACFPIE_10545</name>
</gene>
<dbReference type="CDD" id="cd06533">
    <property type="entry name" value="Glyco_transf_WecG_TagA"/>
    <property type="match status" value="1"/>
</dbReference>
<organism evidence="3 4">
    <name type="scientific">Brevundimonas staleyi</name>
    <dbReference type="NCBI Taxonomy" id="74326"/>
    <lineage>
        <taxon>Bacteria</taxon>
        <taxon>Pseudomonadati</taxon>
        <taxon>Pseudomonadota</taxon>
        <taxon>Alphaproteobacteria</taxon>
        <taxon>Caulobacterales</taxon>
        <taxon>Caulobacteraceae</taxon>
        <taxon>Brevundimonas</taxon>
    </lineage>
</organism>
<name>A0ABW0FT45_9CAUL</name>
<dbReference type="InterPro" id="IPR004629">
    <property type="entry name" value="WecG_TagA_CpsF"/>
</dbReference>
<evidence type="ECO:0000256" key="1">
    <source>
        <dbReference type="ARBA" id="ARBA00022676"/>
    </source>
</evidence>
<keyword evidence="1" id="KW-0328">Glycosyltransferase</keyword>
<sequence length="253" mass="27946">MSPFPRRRFLGVTFTPLPLDEAVHGIIARDPAAPFAFVVTPNAQHVVAANAGDLRFAGPQGLAWMVLNDSRILRLLSRVLFGRDLPVAAGSDLVARLFEVGVPADATLTLIGGDAEVEQALRLRFGIRTVARLTPSFGFWRDPVEVEQCLAFVRAHPARYVFLIAGAPQSEDLAQRLTETPGVTGTGLCVGSALNFLTGRIRRAPRWMREAGLEWAWRLALNPRGHFRRVFIESAPILWIALVERLRTVRRPA</sequence>
<proteinExistence type="predicted"/>
<dbReference type="Pfam" id="PF03808">
    <property type="entry name" value="Glyco_tran_WecG"/>
    <property type="match status" value="1"/>
</dbReference>